<dbReference type="AlphaFoldDB" id="A0A6M3IFG6"/>
<gene>
    <name evidence="1" type="ORF">MM415B01966_0017</name>
</gene>
<accession>A0A6M3IFG6</accession>
<sequence>MGNKIKCPTCSTDLESSSYEITNGGLCPYCGGEININNQKFPDRESGEDAIFFLDDMLGVL</sequence>
<organism evidence="1">
    <name type="scientific">viral metagenome</name>
    <dbReference type="NCBI Taxonomy" id="1070528"/>
    <lineage>
        <taxon>unclassified sequences</taxon>
        <taxon>metagenomes</taxon>
        <taxon>organismal metagenomes</taxon>
    </lineage>
</organism>
<dbReference type="EMBL" id="MT141190">
    <property type="protein sequence ID" value="QJA55938.1"/>
    <property type="molecule type" value="Genomic_DNA"/>
</dbReference>
<protein>
    <submittedName>
        <fullName evidence="1">Uncharacterized protein</fullName>
    </submittedName>
</protein>
<reference evidence="1" key="1">
    <citation type="submission" date="2020-03" db="EMBL/GenBank/DDBJ databases">
        <title>The deep terrestrial virosphere.</title>
        <authorList>
            <person name="Holmfeldt K."/>
            <person name="Nilsson E."/>
            <person name="Simone D."/>
            <person name="Lopez-Fernandez M."/>
            <person name="Wu X."/>
            <person name="de Brujin I."/>
            <person name="Lundin D."/>
            <person name="Andersson A."/>
            <person name="Bertilsson S."/>
            <person name="Dopson M."/>
        </authorList>
    </citation>
    <scope>NUCLEOTIDE SEQUENCE</scope>
    <source>
        <strain evidence="1">MM415B01966</strain>
    </source>
</reference>
<name>A0A6M3IFG6_9ZZZZ</name>
<evidence type="ECO:0000313" key="1">
    <source>
        <dbReference type="EMBL" id="QJA55938.1"/>
    </source>
</evidence>
<proteinExistence type="predicted"/>